<dbReference type="AlphaFoldDB" id="A0A162ZIP5"/>
<evidence type="ECO:0000313" key="1">
    <source>
        <dbReference type="EMBL" id="KZM20621.1"/>
    </source>
</evidence>
<gene>
    <name evidence="1" type="ORF">ST47_g8232</name>
</gene>
<dbReference type="EMBL" id="JYNV01000274">
    <property type="protein sequence ID" value="KZM20621.1"/>
    <property type="molecule type" value="Genomic_DNA"/>
</dbReference>
<name>A0A162ZIP5_DIDRA</name>
<keyword evidence="2" id="KW-1185">Reference proteome</keyword>
<comment type="caution">
    <text evidence="1">The sequence shown here is derived from an EMBL/GenBank/DDBJ whole genome shotgun (WGS) entry which is preliminary data.</text>
</comment>
<evidence type="ECO:0000313" key="2">
    <source>
        <dbReference type="Proteomes" id="UP000076837"/>
    </source>
</evidence>
<organism evidence="1 2">
    <name type="scientific">Didymella rabiei</name>
    <name type="common">Chickpea ascochyta blight fungus</name>
    <name type="synonym">Mycosphaerella rabiei</name>
    <dbReference type="NCBI Taxonomy" id="5454"/>
    <lineage>
        <taxon>Eukaryota</taxon>
        <taxon>Fungi</taxon>
        <taxon>Dikarya</taxon>
        <taxon>Ascomycota</taxon>
        <taxon>Pezizomycotina</taxon>
        <taxon>Dothideomycetes</taxon>
        <taxon>Pleosporomycetidae</taxon>
        <taxon>Pleosporales</taxon>
        <taxon>Pleosporineae</taxon>
        <taxon>Didymellaceae</taxon>
        <taxon>Ascochyta</taxon>
    </lineage>
</organism>
<sequence length="185" mass="21478">MSSYQDISRNMYRLASLYNGVVLVQLEAMHWEVLVDDYLTDEGKICLVTQVCCKPREEVPFFGLRVSKSRKKTALSVNHLKFDINEVTFKDPKPTHKVEMWRCGNGSNEQLIVTDYPHTVIEFVPNNDEEAIVADAAYAQYSFYDGIDNHKTYCATKIRRLDKDRVRENDFGRYFEDYAAFQGHA</sequence>
<accession>A0A162ZIP5</accession>
<dbReference type="Proteomes" id="UP000076837">
    <property type="component" value="Unassembled WGS sequence"/>
</dbReference>
<protein>
    <submittedName>
        <fullName evidence="1">Uncharacterized protein</fullName>
    </submittedName>
</protein>
<proteinExistence type="predicted"/>
<reference evidence="1 2" key="1">
    <citation type="journal article" date="2016" name="Sci. Rep.">
        <title>Draft genome sequencing and secretome analysis of fungal phytopathogen Ascochyta rabiei provides insight into the necrotrophic effector repertoire.</title>
        <authorList>
            <person name="Verma S."/>
            <person name="Gazara R.K."/>
            <person name="Nizam S."/>
            <person name="Parween S."/>
            <person name="Chattopadhyay D."/>
            <person name="Verma P.K."/>
        </authorList>
    </citation>
    <scope>NUCLEOTIDE SEQUENCE [LARGE SCALE GENOMIC DNA]</scope>
    <source>
        <strain evidence="1 2">ArDII</strain>
    </source>
</reference>